<reference evidence="3 4" key="1">
    <citation type="submission" date="2018-10" db="EMBL/GenBank/DDBJ databases">
        <title>Fifty Aureobasidium pullulans genomes reveal a recombining polyextremotolerant generalist.</title>
        <authorList>
            <person name="Gostincar C."/>
            <person name="Turk M."/>
            <person name="Zajc J."/>
            <person name="Gunde-Cimerman N."/>
        </authorList>
    </citation>
    <scope>NUCLEOTIDE SEQUENCE [LARGE SCALE GENOMIC DNA]</scope>
    <source>
        <strain evidence="3 4">EXF-11900</strain>
    </source>
</reference>
<comment type="caution">
    <text evidence="3">The sequence shown here is derived from an EMBL/GenBank/DDBJ whole genome shotgun (WGS) entry which is preliminary data.</text>
</comment>
<accession>A0A4S8SRG9</accession>
<feature type="compositionally biased region" description="Low complexity" evidence="2">
    <location>
        <begin position="330"/>
        <end position="342"/>
    </location>
</feature>
<name>A0A4S8SRG9_AURPU</name>
<feature type="coiled-coil region" evidence="1">
    <location>
        <begin position="379"/>
        <end position="413"/>
    </location>
</feature>
<keyword evidence="1" id="KW-0175">Coiled coil</keyword>
<evidence type="ECO:0000256" key="1">
    <source>
        <dbReference type="SAM" id="Coils"/>
    </source>
</evidence>
<dbReference type="AlphaFoldDB" id="A0A4S8SRG9"/>
<dbReference type="Proteomes" id="UP000304951">
    <property type="component" value="Unassembled WGS sequence"/>
</dbReference>
<evidence type="ECO:0000256" key="2">
    <source>
        <dbReference type="SAM" id="MobiDB-lite"/>
    </source>
</evidence>
<protein>
    <submittedName>
        <fullName evidence="3">Uncharacterized protein</fullName>
    </submittedName>
</protein>
<evidence type="ECO:0000313" key="3">
    <source>
        <dbReference type="EMBL" id="THV73567.1"/>
    </source>
</evidence>
<feature type="region of interest" description="Disordered" evidence="2">
    <location>
        <begin position="207"/>
        <end position="237"/>
    </location>
</feature>
<gene>
    <name evidence="3" type="ORF">D6D28_03177</name>
</gene>
<sequence length="461" mass="51513">MSHIIASKAPVCVSANSGYESHQYRMNLTFEENTFHCKLSSAVRLATSQKVFVYLVLDASQVQDIVVCDVNHIAPPDIVNTFVKQGCCTTQADIMSIRFTLKAHASLVTPTLALEKRPSSRSAIDALLRLGRCETFEVHVPTGSMKQERLSDLCTALASRALKPSPTEVLKGLYAGSGIKTITHVDELWPSDTLDRPPAYDEATVAGASTHESSVPSNTRFWRSPTARGKRQISPEPCVTPMKRHALSEKATPMTWEAVAAQMAAYDTQLEIMREEMQQLRRPLTVNTGSQTEPTPFVSEYPASPCEYHPSTPVPEYHPSPARPVFERCSSQSSLVSQHDSSTAPCLAPPDNSRGHSNDEQRIRETLKRKIGTNDQRIKEKLDVECSGLEHAVTELESRLDDLENDLKDSLRNDLSLELLIKLEDFIEFRLENVEEVVKNDLRMATENATYNFKMELNWPE</sequence>
<dbReference type="EMBL" id="QZAF01000087">
    <property type="protein sequence ID" value="THV73567.1"/>
    <property type="molecule type" value="Genomic_DNA"/>
</dbReference>
<proteinExistence type="predicted"/>
<feature type="region of interest" description="Disordered" evidence="2">
    <location>
        <begin position="328"/>
        <end position="361"/>
    </location>
</feature>
<evidence type="ECO:0000313" key="4">
    <source>
        <dbReference type="Proteomes" id="UP000304951"/>
    </source>
</evidence>
<feature type="compositionally biased region" description="Polar residues" evidence="2">
    <location>
        <begin position="210"/>
        <end position="221"/>
    </location>
</feature>
<organism evidence="3 4">
    <name type="scientific">Aureobasidium pullulans</name>
    <name type="common">Black yeast</name>
    <name type="synonym">Pullularia pullulans</name>
    <dbReference type="NCBI Taxonomy" id="5580"/>
    <lineage>
        <taxon>Eukaryota</taxon>
        <taxon>Fungi</taxon>
        <taxon>Dikarya</taxon>
        <taxon>Ascomycota</taxon>
        <taxon>Pezizomycotina</taxon>
        <taxon>Dothideomycetes</taxon>
        <taxon>Dothideomycetidae</taxon>
        <taxon>Dothideales</taxon>
        <taxon>Saccotheciaceae</taxon>
        <taxon>Aureobasidium</taxon>
    </lineage>
</organism>